<evidence type="ECO:0000313" key="2">
    <source>
        <dbReference type="Proteomes" id="UP000256779"/>
    </source>
</evidence>
<name>A0A3D9L462_MARFU</name>
<dbReference type="OrthoDB" id="821905at2"/>
<dbReference type="RefSeq" id="WP_115868356.1">
    <property type="nucleotide sequence ID" value="NZ_QREG01000010.1"/>
</dbReference>
<evidence type="ECO:0000313" key="1">
    <source>
        <dbReference type="EMBL" id="RED98400.1"/>
    </source>
</evidence>
<gene>
    <name evidence="1" type="ORF">C7460_11072</name>
</gene>
<proteinExistence type="predicted"/>
<dbReference type="AlphaFoldDB" id="A0A3D9L462"/>
<protein>
    <submittedName>
        <fullName evidence="1">6-bladed beta-propeller protein</fullName>
    </submittedName>
</protein>
<keyword evidence="2" id="KW-1185">Reference proteome</keyword>
<dbReference type="Pfam" id="PF17170">
    <property type="entry name" value="DUF5128"/>
    <property type="match status" value="1"/>
</dbReference>
<reference evidence="1 2" key="1">
    <citation type="submission" date="2018-07" db="EMBL/GenBank/DDBJ databases">
        <title>Genomic Encyclopedia of Type Strains, Phase IV (KMG-IV): sequencing the most valuable type-strain genomes for metagenomic binning, comparative biology and taxonomic classification.</title>
        <authorList>
            <person name="Goeker M."/>
        </authorList>
    </citation>
    <scope>NUCLEOTIDE SEQUENCE [LARGE SCALE GENOMIC DNA]</scope>
    <source>
        <strain evidence="1 2">DSM 4134</strain>
    </source>
</reference>
<organism evidence="1 2">
    <name type="scientific">Marinoscillum furvescens DSM 4134</name>
    <dbReference type="NCBI Taxonomy" id="1122208"/>
    <lineage>
        <taxon>Bacteria</taxon>
        <taxon>Pseudomonadati</taxon>
        <taxon>Bacteroidota</taxon>
        <taxon>Cytophagia</taxon>
        <taxon>Cytophagales</taxon>
        <taxon>Reichenbachiellaceae</taxon>
        <taxon>Marinoscillum</taxon>
    </lineage>
</organism>
<comment type="caution">
    <text evidence="1">The sequence shown here is derived from an EMBL/GenBank/DDBJ whole genome shotgun (WGS) entry which is preliminary data.</text>
</comment>
<dbReference type="EMBL" id="QREG01000010">
    <property type="protein sequence ID" value="RED98400.1"/>
    <property type="molecule type" value="Genomic_DNA"/>
</dbReference>
<sequence>MKRQIFNKSHYLRCLCSLFLVGAMQFGCNDEPDGKIEIDINAKTKNPLPQIKINHVVNFETSDQSIFGEISTVRLAGDRFYLLDSRVSKALYAFSLSGKFVNKTKYGKGPEEMINPYAFDTGTENDPDIWIYDQTLKKFFIYDQDLNLLKVKSYPGVPLTDFQRIPNQDVLIRSTFEKDYEYTLYDSNFEVINRFVPGYTYRGSQALGKAINYVKQRTLFLSAFDYHIYQLTKDGATSVYYLDFGDFNLQQSEVEYGGIPAVWRSVKSGRRVSHPLGISENEQYLLFDVQYAGELIYMAINKQTGKVLRINDFIDQGRLPKCQFIQITQGGLFYAVVEASEMVHFGEPGHVNVTEKPTDVGDNPFLITFDIQ</sequence>
<accession>A0A3D9L462</accession>
<dbReference type="Proteomes" id="UP000256779">
    <property type="component" value="Unassembled WGS sequence"/>
</dbReference>